<sequence>MEMMMKLFARLFARREMSLTTALERQRLANTMPGQTGAVAAARLGFVA</sequence>
<dbReference type="EMBL" id="FTPD01000078">
    <property type="protein sequence ID" value="SIT59720.1"/>
    <property type="molecule type" value="Genomic_DNA"/>
</dbReference>
<keyword evidence="2" id="KW-1185">Reference proteome</keyword>
<dbReference type="AlphaFoldDB" id="A0A1R3VIG4"/>
<organism evidence="1 2">
    <name type="scientific">Mesorhizobium prunaredense</name>
    <dbReference type="NCBI Taxonomy" id="1631249"/>
    <lineage>
        <taxon>Bacteria</taxon>
        <taxon>Pseudomonadati</taxon>
        <taxon>Pseudomonadota</taxon>
        <taxon>Alphaproteobacteria</taxon>
        <taxon>Hyphomicrobiales</taxon>
        <taxon>Phyllobacteriaceae</taxon>
        <taxon>Mesorhizobium</taxon>
    </lineage>
</organism>
<reference evidence="2" key="1">
    <citation type="submission" date="2017-01" db="EMBL/GenBank/DDBJ databases">
        <authorList>
            <person name="Brunel B."/>
        </authorList>
    </citation>
    <scope>NUCLEOTIDE SEQUENCE [LARGE SCALE GENOMIC DNA]</scope>
</reference>
<gene>
    <name evidence="1" type="ORF">BQ8794_80055</name>
</gene>
<name>A0A1R3VIG4_9HYPH</name>
<dbReference type="RefSeq" id="WP_198032808.1">
    <property type="nucleotide sequence ID" value="NZ_FTPD01000078.1"/>
</dbReference>
<evidence type="ECO:0000313" key="2">
    <source>
        <dbReference type="Proteomes" id="UP000188388"/>
    </source>
</evidence>
<protein>
    <submittedName>
        <fullName evidence="1">Uncharacterized protein</fullName>
    </submittedName>
</protein>
<dbReference type="STRING" id="1631249.BQ8794_80055"/>
<dbReference type="Proteomes" id="UP000188388">
    <property type="component" value="Unassembled WGS sequence"/>
</dbReference>
<accession>A0A1R3VIG4</accession>
<proteinExistence type="predicted"/>
<evidence type="ECO:0000313" key="1">
    <source>
        <dbReference type="EMBL" id="SIT59720.1"/>
    </source>
</evidence>